<accession>A0A9Q0MGG8</accession>
<dbReference type="GO" id="GO:0005975">
    <property type="term" value="P:carbohydrate metabolic process"/>
    <property type="evidence" value="ECO:0007669"/>
    <property type="project" value="InterPro"/>
</dbReference>
<evidence type="ECO:0000256" key="8">
    <source>
        <dbReference type="SAM" id="Phobius"/>
    </source>
</evidence>
<dbReference type="AlphaFoldDB" id="A0A9Q0MGG8"/>
<dbReference type="PANTHER" id="PTHR11742">
    <property type="entry name" value="MANNOSYL-OLIGOSACCHARIDE ALPHA-1,2-MANNOSIDASE-RELATED"/>
    <property type="match status" value="1"/>
</dbReference>
<dbReference type="GO" id="GO:0004571">
    <property type="term" value="F:mannosyl-oligosaccharide 1,2-alpha-mannosidase activity"/>
    <property type="evidence" value="ECO:0007669"/>
    <property type="project" value="InterPro"/>
</dbReference>
<feature type="transmembrane region" description="Helical" evidence="8">
    <location>
        <begin position="23"/>
        <end position="44"/>
    </location>
</feature>
<dbReference type="InterPro" id="IPR012341">
    <property type="entry name" value="6hp_glycosidase-like_sf"/>
</dbReference>
<keyword evidence="4 7" id="KW-0378">Hydrolase</keyword>
<dbReference type="EC" id="3.2.1.-" evidence="7"/>
<keyword evidence="8" id="KW-0472">Membrane</keyword>
<feature type="disulfide bond" evidence="6">
    <location>
        <begin position="383"/>
        <end position="434"/>
    </location>
</feature>
<keyword evidence="5 6" id="KW-1015">Disulfide bond</keyword>
<reference evidence="9" key="1">
    <citation type="submission" date="2022-12" db="EMBL/GenBank/DDBJ databases">
        <title>Genome assemblies of Blomia tropicalis.</title>
        <authorList>
            <person name="Cui Y."/>
        </authorList>
    </citation>
    <scope>NUCLEOTIDE SEQUENCE</scope>
    <source>
        <tissue evidence="9">Adult mites</tissue>
    </source>
</reference>
<dbReference type="Gene3D" id="1.50.10.10">
    <property type="match status" value="1"/>
</dbReference>
<gene>
    <name evidence="9" type="ORF">RDWZM_003624</name>
</gene>
<dbReference type="PRINTS" id="PR00747">
    <property type="entry name" value="GLYHDRLASE47"/>
</dbReference>
<dbReference type="Proteomes" id="UP001142055">
    <property type="component" value="Chromosome 1"/>
</dbReference>
<protein>
    <recommendedName>
        <fullName evidence="7">alpha-1,2-Mannosidase</fullName>
        <ecNumber evidence="7">3.2.1.-</ecNumber>
    </recommendedName>
</protein>
<comment type="caution">
    <text evidence="9">The sequence shown here is derived from an EMBL/GenBank/DDBJ whole genome shotgun (WGS) entry which is preliminary data.</text>
</comment>
<evidence type="ECO:0000256" key="6">
    <source>
        <dbReference type="PIRSR" id="PIRSR601382-3"/>
    </source>
</evidence>
<comment type="cofactor">
    <cofactor evidence="1">
        <name>Ca(2+)</name>
        <dbReference type="ChEBI" id="CHEBI:29108"/>
    </cofactor>
</comment>
<evidence type="ECO:0000256" key="2">
    <source>
        <dbReference type="ARBA" id="ARBA00004922"/>
    </source>
</evidence>
<sequence>MKGGYEEIAPKEASSSSSIGRTFLTYALNVALVLFLFGLVWFILSRVKVENQNGNGQKTNLHGSELENPIELDYNTLNAHRRQFISNMTLEAWNAYVKYAWGKNEMHILHQNTKGINDTDVLDYLNKMIGQSGLTIVDSLSTLWMMGHHDQYQRGREWVKTHLNFSNISRSVNVFESVTQYIGSMMSCYALTGDVMFLEKARQVADSLEPAYSSSSGFPFSYINPKWKSVDHWGNQDSSTVGSSVMLEELAGQQLEYEYLAYVTKLYGERVQQLRDVLKNIGPKRNGLYAHYYEVFPNGELDSGATTLSDGAFYFNLVKSYIQTNGTNTDSLRQFQRAMMALEKAKVFTKSRSGLTYVRDVRYSLNSNFDHYEYGDSMTSDTCYVGAMLALGSETLLMELNRNENETVEDIDRQEQMDQIVRYGNLAKELTETCHQASVRSRAGLIPFEFYFNERDDANNSRNVFHRNHIFRYDVKMMIICCT</sequence>
<proteinExistence type="inferred from homology"/>
<comment type="similarity">
    <text evidence="3 7">Belongs to the glycosyl hydrolase 47 family.</text>
</comment>
<evidence type="ECO:0000313" key="9">
    <source>
        <dbReference type="EMBL" id="KAJ6225079.1"/>
    </source>
</evidence>
<dbReference type="GO" id="GO:0005783">
    <property type="term" value="C:endoplasmic reticulum"/>
    <property type="evidence" value="ECO:0007669"/>
    <property type="project" value="TreeGrafter"/>
</dbReference>
<dbReference type="GO" id="GO:0000139">
    <property type="term" value="C:Golgi membrane"/>
    <property type="evidence" value="ECO:0007669"/>
    <property type="project" value="TreeGrafter"/>
</dbReference>
<evidence type="ECO:0000256" key="5">
    <source>
        <dbReference type="ARBA" id="ARBA00023157"/>
    </source>
</evidence>
<dbReference type="Pfam" id="PF01532">
    <property type="entry name" value="Glyco_hydro_47"/>
    <property type="match status" value="1"/>
</dbReference>
<keyword evidence="8" id="KW-1133">Transmembrane helix</keyword>
<keyword evidence="8" id="KW-0812">Transmembrane</keyword>
<dbReference type="InterPro" id="IPR050749">
    <property type="entry name" value="Glycosyl_Hydrolase_47"/>
</dbReference>
<dbReference type="GO" id="GO:0005509">
    <property type="term" value="F:calcium ion binding"/>
    <property type="evidence" value="ECO:0007669"/>
    <property type="project" value="InterPro"/>
</dbReference>
<dbReference type="InterPro" id="IPR001382">
    <property type="entry name" value="Glyco_hydro_47"/>
</dbReference>
<evidence type="ECO:0000256" key="3">
    <source>
        <dbReference type="ARBA" id="ARBA00007658"/>
    </source>
</evidence>
<dbReference type="InterPro" id="IPR036026">
    <property type="entry name" value="Seven-hairpin_glycosidases"/>
</dbReference>
<keyword evidence="7" id="KW-0326">Glycosidase</keyword>
<evidence type="ECO:0000256" key="4">
    <source>
        <dbReference type="ARBA" id="ARBA00022801"/>
    </source>
</evidence>
<evidence type="ECO:0000256" key="7">
    <source>
        <dbReference type="RuleBase" id="RU361193"/>
    </source>
</evidence>
<evidence type="ECO:0000313" key="10">
    <source>
        <dbReference type="Proteomes" id="UP001142055"/>
    </source>
</evidence>
<organism evidence="9 10">
    <name type="scientific">Blomia tropicalis</name>
    <name type="common">Mite</name>
    <dbReference type="NCBI Taxonomy" id="40697"/>
    <lineage>
        <taxon>Eukaryota</taxon>
        <taxon>Metazoa</taxon>
        <taxon>Ecdysozoa</taxon>
        <taxon>Arthropoda</taxon>
        <taxon>Chelicerata</taxon>
        <taxon>Arachnida</taxon>
        <taxon>Acari</taxon>
        <taxon>Acariformes</taxon>
        <taxon>Sarcoptiformes</taxon>
        <taxon>Astigmata</taxon>
        <taxon>Glycyphagoidea</taxon>
        <taxon>Echimyopodidae</taxon>
        <taxon>Blomia</taxon>
    </lineage>
</organism>
<comment type="pathway">
    <text evidence="2">Protein modification; protein glycosylation.</text>
</comment>
<keyword evidence="10" id="KW-1185">Reference proteome</keyword>
<dbReference type="SUPFAM" id="SSF48225">
    <property type="entry name" value="Seven-hairpin glycosidases"/>
    <property type="match status" value="1"/>
</dbReference>
<name>A0A9Q0MGG8_BLOTA</name>
<evidence type="ECO:0000256" key="1">
    <source>
        <dbReference type="ARBA" id="ARBA00001913"/>
    </source>
</evidence>
<dbReference type="PANTHER" id="PTHR11742:SF6">
    <property type="entry name" value="MANNOSYL-OLIGOSACCHARIDE ALPHA-1,2-MANNOSIDASE IA-RELATED"/>
    <property type="match status" value="1"/>
</dbReference>
<dbReference type="EMBL" id="JAPWDV010000001">
    <property type="protein sequence ID" value="KAJ6225079.1"/>
    <property type="molecule type" value="Genomic_DNA"/>
</dbReference>